<proteinExistence type="predicted"/>
<dbReference type="InterPro" id="IPR032675">
    <property type="entry name" value="LRR_dom_sf"/>
</dbReference>
<evidence type="ECO:0000259" key="1">
    <source>
        <dbReference type="PROSITE" id="PS50181"/>
    </source>
</evidence>
<protein>
    <submittedName>
        <fullName evidence="3">F-box domain-containing protein</fullName>
    </submittedName>
</protein>
<dbReference type="WBParaSite" id="ALUE_0001220501-mRNA-1">
    <property type="protein sequence ID" value="ALUE_0001220501-mRNA-1"/>
    <property type="gene ID" value="ALUE_0001220501"/>
</dbReference>
<evidence type="ECO:0000313" key="2">
    <source>
        <dbReference type="Proteomes" id="UP000036681"/>
    </source>
</evidence>
<dbReference type="Gene3D" id="3.80.10.10">
    <property type="entry name" value="Ribonuclease Inhibitor"/>
    <property type="match status" value="2"/>
</dbReference>
<dbReference type="PROSITE" id="PS50181">
    <property type="entry name" value="FBOX"/>
    <property type="match status" value="1"/>
</dbReference>
<dbReference type="AlphaFoldDB" id="A0A0M3I5I0"/>
<sequence length="528" mass="60291">MHFDLSVHFFGRIVFDRYPLETTICVIQRTIPDVVLLNVFKYLHPVDLVNGASYVSKRWNLLAKTPSLYRHVRVLVNKQSVKYESAKEFLQRVRGHVGKLCLVYEQGVFSDVLPDCMPNVTTLDVGFLAGNCIRSLPTLDSELLTAEMANAAEKLITCFPSIETLNMEDVENVDSAVVRKLFCEGSFKRLRRLCFRPKDDLLDTFIPLVCTSNRSLEVLSAKPDRTNVLFIQQLSKLEHLHLCCSGEDCDISPDGLVELFRLPTENPSNFFPSRLKYLCLMDCHSFHLEVVTELSKSSAAEVPKMGVRVAFCREHFAPAINNARIQPRALKHFLLDVFLCILQIIEICFIWLASSCIWKKLASSIFLASLLMAGPGRRQSFAMKFDYEFLFFSCPGLESLCVARNEFMGEKAFSMLIRNFRKLRFLDISGLGEMKCSALRHLLDDELPELRFLSLHGTKVKEKILRTLNLKRPELYITTRTGFFINWSSQDGDVHFNDKFDGDINAVLNDLAEIDGFCCMRPVILDNF</sequence>
<dbReference type="SUPFAM" id="SSF81383">
    <property type="entry name" value="F-box domain"/>
    <property type="match status" value="1"/>
</dbReference>
<evidence type="ECO:0000313" key="3">
    <source>
        <dbReference type="WBParaSite" id="ALUE_0001220501-mRNA-1"/>
    </source>
</evidence>
<dbReference type="InterPro" id="IPR036047">
    <property type="entry name" value="F-box-like_dom_sf"/>
</dbReference>
<organism evidence="2 3">
    <name type="scientific">Ascaris lumbricoides</name>
    <name type="common">Giant roundworm</name>
    <dbReference type="NCBI Taxonomy" id="6252"/>
    <lineage>
        <taxon>Eukaryota</taxon>
        <taxon>Metazoa</taxon>
        <taxon>Ecdysozoa</taxon>
        <taxon>Nematoda</taxon>
        <taxon>Chromadorea</taxon>
        <taxon>Rhabditida</taxon>
        <taxon>Spirurina</taxon>
        <taxon>Ascaridomorpha</taxon>
        <taxon>Ascaridoidea</taxon>
        <taxon>Ascarididae</taxon>
        <taxon>Ascaris</taxon>
    </lineage>
</organism>
<reference evidence="3" key="1">
    <citation type="submission" date="2017-02" db="UniProtKB">
        <authorList>
            <consortium name="WormBaseParasite"/>
        </authorList>
    </citation>
    <scope>IDENTIFICATION</scope>
</reference>
<keyword evidence="2" id="KW-1185">Reference proteome</keyword>
<dbReference type="Gene3D" id="1.20.1280.50">
    <property type="match status" value="1"/>
</dbReference>
<dbReference type="SUPFAM" id="SSF52047">
    <property type="entry name" value="RNI-like"/>
    <property type="match status" value="1"/>
</dbReference>
<feature type="domain" description="F-box" evidence="1">
    <location>
        <begin position="25"/>
        <end position="72"/>
    </location>
</feature>
<dbReference type="Proteomes" id="UP000036681">
    <property type="component" value="Unplaced"/>
</dbReference>
<dbReference type="InterPro" id="IPR001810">
    <property type="entry name" value="F-box_dom"/>
</dbReference>
<accession>A0A0M3I5I0</accession>
<name>A0A0M3I5I0_ASCLU</name>
<dbReference type="Pfam" id="PF12937">
    <property type="entry name" value="F-box-like"/>
    <property type="match status" value="1"/>
</dbReference>